<dbReference type="InterPro" id="IPR011760">
    <property type="entry name" value="PsdUridine_synth_TruD_insert"/>
</dbReference>
<dbReference type="PROSITE" id="PS50984">
    <property type="entry name" value="TRUD"/>
    <property type="match status" value="1"/>
</dbReference>
<feature type="region of interest" description="Disordered" evidence="5">
    <location>
        <begin position="485"/>
        <end position="510"/>
    </location>
</feature>
<proteinExistence type="inferred from homology"/>
<dbReference type="PIRSF" id="PIRSF037016">
    <property type="entry name" value="Pseudouridin_synth_euk_prd"/>
    <property type="match status" value="1"/>
</dbReference>
<protein>
    <recommendedName>
        <fullName evidence="6">TRUD domain-containing protein</fullName>
    </recommendedName>
</protein>
<evidence type="ECO:0000313" key="8">
    <source>
        <dbReference type="Proteomes" id="UP001217089"/>
    </source>
</evidence>
<dbReference type="Pfam" id="PF01142">
    <property type="entry name" value="TruD"/>
    <property type="match status" value="2"/>
</dbReference>
<accession>A0ABQ9ECC4</accession>
<feature type="domain" description="TRUD" evidence="6">
    <location>
        <begin position="249"/>
        <end position="459"/>
    </location>
</feature>
<comment type="caution">
    <text evidence="7">The sequence shown here is derived from an EMBL/GenBank/DDBJ whole genome shotgun (WGS) entry which is preliminary data.</text>
</comment>
<keyword evidence="2" id="KW-0819">tRNA processing</keyword>
<organism evidence="7 8">
    <name type="scientific">Tegillarca granosa</name>
    <name type="common">Malaysian cockle</name>
    <name type="synonym">Anadara granosa</name>
    <dbReference type="NCBI Taxonomy" id="220873"/>
    <lineage>
        <taxon>Eukaryota</taxon>
        <taxon>Metazoa</taxon>
        <taxon>Spiralia</taxon>
        <taxon>Lophotrochozoa</taxon>
        <taxon>Mollusca</taxon>
        <taxon>Bivalvia</taxon>
        <taxon>Autobranchia</taxon>
        <taxon>Pteriomorphia</taxon>
        <taxon>Arcoida</taxon>
        <taxon>Arcoidea</taxon>
        <taxon>Arcidae</taxon>
        <taxon>Tegillarca</taxon>
    </lineage>
</organism>
<gene>
    <name evidence="7" type="ORF">KUTeg_020519</name>
</gene>
<dbReference type="Proteomes" id="UP001217089">
    <property type="component" value="Unassembled WGS sequence"/>
</dbReference>
<dbReference type="InterPro" id="IPR042214">
    <property type="entry name" value="TruD_catalytic"/>
</dbReference>
<sequence>MEPATKKPKLEDNNDGKLSGDINSSDDVPFLKEKDVGICEYINSLPGFHAVLKQRYSDFIVNEIDKSGNVVHLTSKEYIPEEKPVEEKPVEESISGEVHSLTDTQRQAIDDGILTETDIEKLQGLVASENKKESVILKKKDINDKERRTQIHSSIRKCFTGLESSTTEYEGEKVIKVEKTSGGGGRSRNRYFNPWPADREDFCKFVLYKTAKDTMNAIWLIAKQLKCNHSLFNYAGTKDKRAKTTQEVTAYRITAEKLAGLNKSLVGIVLGNFRALLQNNYKKAVELILKPRPGEDDLTTSSRKIWTDTRDAREVLKKMPKRCTVERALLEGLLKEGENFSNALTRVPRGTRLMYLHSYQSYIWNSSEEIEDGDRHIGSWYTSMLKEDNLTPECFRHKNKSYALPGDYRKIVIQPQDVSWQTYMYNDVNCSLAMSDLDILENVPEPQSDKDGKFKALKIEMSLPASCYATMGVREILKCETSSAYQKKGNDPSYKGSDVEQSHTTQSEKT</sequence>
<dbReference type="EMBL" id="JARBDR010000918">
    <property type="protein sequence ID" value="KAJ8301532.1"/>
    <property type="molecule type" value="Genomic_DNA"/>
</dbReference>
<dbReference type="Gene3D" id="3.30.70.3160">
    <property type="match status" value="1"/>
</dbReference>
<reference evidence="7 8" key="1">
    <citation type="submission" date="2022-12" db="EMBL/GenBank/DDBJ databases">
        <title>Chromosome-level genome of Tegillarca granosa.</title>
        <authorList>
            <person name="Kim J."/>
        </authorList>
    </citation>
    <scope>NUCLEOTIDE SEQUENCE [LARGE SCALE GENOMIC DNA]</scope>
    <source>
        <strain evidence="7">Teg-2019</strain>
        <tissue evidence="7">Adductor muscle</tissue>
    </source>
</reference>
<comment type="similarity">
    <text evidence="1">Belongs to the pseudouridine synthase TruD family.</text>
</comment>
<dbReference type="Gene3D" id="1.10.1510.30">
    <property type="match status" value="1"/>
</dbReference>
<dbReference type="PANTHER" id="PTHR13326">
    <property type="entry name" value="TRNA PSEUDOURIDINE SYNTHASE D"/>
    <property type="match status" value="1"/>
</dbReference>
<dbReference type="Gene3D" id="3.30.2350.20">
    <property type="entry name" value="TruD, catalytic domain"/>
    <property type="match status" value="1"/>
</dbReference>
<feature type="region of interest" description="Disordered" evidence="5">
    <location>
        <begin position="1"/>
        <end position="26"/>
    </location>
</feature>
<name>A0ABQ9ECC4_TEGGR</name>
<evidence type="ECO:0000313" key="7">
    <source>
        <dbReference type="EMBL" id="KAJ8301532.1"/>
    </source>
</evidence>
<evidence type="ECO:0000256" key="3">
    <source>
        <dbReference type="ARBA" id="ARBA00023235"/>
    </source>
</evidence>
<feature type="compositionally biased region" description="Basic and acidic residues" evidence="5">
    <location>
        <begin position="497"/>
        <end position="510"/>
    </location>
</feature>
<feature type="compositionally biased region" description="Basic and acidic residues" evidence="5">
    <location>
        <begin position="1"/>
        <end position="15"/>
    </location>
</feature>
<dbReference type="InterPro" id="IPR020103">
    <property type="entry name" value="PsdUridine_synth_cat_dom_sf"/>
</dbReference>
<dbReference type="SUPFAM" id="SSF55120">
    <property type="entry name" value="Pseudouridine synthase"/>
    <property type="match status" value="1"/>
</dbReference>
<evidence type="ECO:0000256" key="1">
    <source>
        <dbReference type="ARBA" id="ARBA00007953"/>
    </source>
</evidence>
<evidence type="ECO:0000256" key="2">
    <source>
        <dbReference type="ARBA" id="ARBA00022694"/>
    </source>
</evidence>
<dbReference type="InterPro" id="IPR001656">
    <property type="entry name" value="PsdUridine_synth_TruD"/>
</dbReference>
<dbReference type="PANTHER" id="PTHR13326:SF31">
    <property type="entry name" value="PSEUDOURIDYLATE SYNTHASE 7 HOMOLOG"/>
    <property type="match status" value="1"/>
</dbReference>
<evidence type="ECO:0000259" key="6">
    <source>
        <dbReference type="PROSITE" id="PS50984"/>
    </source>
</evidence>
<keyword evidence="8" id="KW-1185">Reference proteome</keyword>
<evidence type="ECO:0000256" key="5">
    <source>
        <dbReference type="SAM" id="MobiDB-lite"/>
    </source>
</evidence>
<evidence type="ECO:0000256" key="4">
    <source>
        <dbReference type="ARBA" id="ARBA00036943"/>
    </source>
</evidence>
<dbReference type="CDD" id="cd02576">
    <property type="entry name" value="PseudoU_synth_ScPUS7"/>
    <property type="match status" value="1"/>
</dbReference>
<comment type="catalytic activity">
    <reaction evidence="4">
        <text>a uridine in tRNA = a pseudouridine in tRNA</text>
        <dbReference type="Rhea" id="RHEA:54572"/>
        <dbReference type="Rhea" id="RHEA-COMP:13339"/>
        <dbReference type="Rhea" id="RHEA-COMP:13934"/>
        <dbReference type="ChEBI" id="CHEBI:65314"/>
        <dbReference type="ChEBI" id="CHEBI:65315"/>
    </reaction>
</comment>
<keyword evidence="3" id="KW-0413">Isomerase</keyword>